<name>A0A975B0T5_9BACT</name>
<protein>
    <recommendedName>
        <fullName evidence="1">Calcineurin-like phosphoesterase domain-containing protein</fullName>
    </recommendedName>
</protein>
<evidence type="ECO:0000313" key="3">
    <source>
        <dbReference type="Proteomes" id="UP000671852"/>
    </source>
</evidence>
<dbReference type="InterPro" id="IPR050126">
    <property type="entry name" value="Ap4A_hydrolase"/>
</dbReference>
<feature type="domain" description="Calcineurin-like phosphoesterase" evidence="1">
    <location>
        <begin position="10"/>
        <end position="177"/>
    </location>
</feature>
<dbReference type="GO" id="GO:0110154">
    <property type="term" value="P:RNA decapping"/>
    <property type="evidence" value="ECO:0007669"/>
    <property type="project" value="TreeGrafter"/>
</dbReference>
<dbReference type="Gene3D" id="3.60.21.10">
    <property type="match status" value="1"/>
</dbReference>
<accession>A0A975B0T5</accession>
<dbReference type="RefSeq" id="WP_207560961.1">
    <property type="nucleotide sequence ID" value="NZ_CP046072.1"/>
</dbReference>
<gene>
    <name evidence="2" type="ORF">GJV85_08485</name>
</gene>
<dbReference type="SUPFAM" id="SSF56300">
    <property type="entry name" value="Metallo-dependent phosphatases"/>
    <property type="match status" value="1"/>
</dbReference>
<dbReference type="GO" id="GO:0008803">
    <property type="term" value="F:bis(5'-nucleosyl)-tetraphosphatase (symmetrical) activity"/>
    <property type="evidence" value="ECO:0007669"/>
    <property type="project" value="TreeGrafter"/>
</dbReference>
<sequence length="305" mass="35606">MKLENINNTFVIGDVHGAYHSLLKLIKQLPQDAKIIFVGDLCDKGKYSKDVIEYVINNNYPCVKGNHEHLFEKYILDAVERDVHSPWSSDKRYGGLACIESYNKDIPLIKKHLEWIKKLPVYIEIERYFITHGFALEYYEHRDNEEYYNEFLLNRYYHGDEVPESEVINVFGHCTFDEVVSGENFFCIDTSCAYGKKLTAFELGTHKLYEVPMDPRDSDFKADAITMNEYNVYEENFESIASLVIDGDSKYGEYDIVANEVLIAIVDKYGELGKKELLRMHERAQIFPKQIKKVLGDEYVKHIKF</sequence>
<dbReference type="AlphaFoldDB" id="A0A975B0T5"/>
<reference evidence="2" key="2">
    <citation type="submission" date="2021-04" db="EMBL/GenBank/DDBJ databases">
        <title>Isolation and characterization of a novel species of the genus Sulfurimonas.</title>
        <authorList>
            <person name="Fukui M."/>
        </authorList>
    </citation>
    <scope>NUCLEOTIDE SEQUENCE</scope>
    <source>
        <strain evidence="2">H1576</strain>
    </source>
</reference>
<dbReference type="EMBL" id="CP046072">
    <property type="protein sequence ID" value="QSZ42146.1"/>
    <property type="molecule type" value="Genomic_DNA"/>
</dbReference>
<evidence type="ECO:0000259" key="1">
    <source>
        <dbReference type="Pfam" id="PF00149"/>
    </source>
</evidence>
<dbReference type="InterPro" id="IPR029052">
    <property type="entry name" value="Metallo-depent_PP-like"/>
</dbReference>
<evidence type="ECO:0000313" key="2">
    <source>
        <dbReference type="EMBL" id="QSZ42146.1"/>
    </source>
</evidence>
<dbReference type="PANTHER" id="PTHR42850:SF4">
    <property type="entry name" value="ZINC-DEPENDENT ENDOPOLYPHOSPHATASE"/>
    <property type="match status" value="1"/>
</dbReference>
<dbReference type="Pfam" id="PF00149">
    <property type="entry name" value="Metallophos"/>
    <property type="match status" value="1"/>
</dbReference>
<dbReference type="GO" id="GO:0016791">
    <property type="term" value="F:phosphatase activity"/>
    <property type="evidence" value="ECO:0007669"/>
    <property type="project" value="TreeGrafter"/>
</dbReference>
<dbReference type="Proteomes" id="UP000671852">
    <property type="component" value="Chromosome"/>
</dbReference>
<dbReference type="PANTHER" id="PTHR42850">
    <property type="entry name" value="METALLOPHOSPHOESTERASE"/>
    <property type="match status" value="1"/>
</dbReference>
<reference evidence="2" key="1">
    <citation type="submission" date="2019-11" db="EMBL/GenBank/DDBJ databases">
        <authorList>
            <person name="Kojima H."/>
        </authorList>
    </citation>
    <scope>NUCLEOTIDE SEQUENCE</scope>
    <source>
        <strain evidence="2">H1576</strain>
    </source>
</reference>
<dbReference type="GO" id="GO:0005737">
    <property type="term" value="C:cytoplasm"/>
    <property type="evidence" value="ECO:0007669"/>
    <property type="project" value="TreeGrafter"/>
</dbReference>
<dbReference type="KEGG" id="saqt:GJV85_08485"/>
<proteinExistence type="predicted"/>
<organism evidence="2 3">
    <name type="scientific">Sulfurimonas aquatica</name>
    <dbReference type="NCBI Taxonomy" id="2672570"/>
    <lineage>
        <taxon>Bacteria</taxon>
        <taxon>Pseudomonadati</taxon>
        <taxon>Campylobacterota</taxon>
        <taxon>Epsilonproteobacteria</taxon>
        <taxon>Campylobacterales</taxon>
        <taxon>Sulfurimonadaceae</taxon>
        <taxon>Sulfurimonas</taxon>
    </lineage>
</organism>
<dbReference type="InterPro" id="IPR004843">
    <property type="entry name" value="Calcineurin-like_PHP"/>
</dbReference>
<keyword evidence="3" id="KW-1185">Reference proteome</keyword>